<protein>
    <submittedName>
        <fullName evidence="5">Polyphosphate kinase 2 family protein</fullName>
    </submittedName>
</protein>
<comment type="similarity">
    <text evidence="1">Belongs to the polyphosphate kinase 2 (PPK2) family. Class I subfamily.</text>
</comment>
<name>A0A7S9HE11_9ALTE</name>
<proteinExistence type="inferred from homology"/>
<dbReference type="SUPFAM" id="SSF52540">
    <property type="entry name" value="P-loop containing nucleoside triphosphate hydrolases"/>
    <property type="match status" value="1"/>
</dbReference>
<dbReference type="InterPro" id="IPR022488">
    <property type="entry name" value="PPK2-related"/>
</dbReference>
<dbReference type="EMBL" id="CP064795">
    <property type="protein sequence ID" value="QPG06166.1"/>
    <property type="molecule type" value="Genomic_DNA"/>
</dbReference>
<keyword evidence="2" id="KW-0808">Transferase</keyword>
<evidence type="ECO:0000256" key="2">
    <source>
        <dbReference type="ARBA" id="ARBA00022679"/>
    </source>
</evidence>
<evidence type="ECO:0000313" key="6">
    <source>
        <dbReference type="Proteomes" id="UP000595095"/>
    </source>
</evidence>
<organism evidence="5 6">
    <name type="scientific">Salinimonas marina</name>
    <dbReference type="NCBI Taxonomy" id="2785918"/>
    <lineage>
        <taxon>Bacteria</taxon>
        <taxon>Pseudomonadati</taxon>
        <taxon>Pseudomonadota</taxon>
        <taxon>Gammaproteobacteria</taxon>
        <taxon>Alteromonadales</taxon>
        <taxon>Alteromonadaceae</taxon>
        <taxon>Alteromonas/Salinimonas group</taxon>
        <taxon>Salinimonas</taxon>
    </lineage>
</organism>
<evidence type="ECO:0000256" key="1">
    <source>
        <dbReference type="ARBA" id="ARBA00009924"/>
    </source>
</evidence>
<dbReference type="InterPro" id="IPR022300">
    <property type="entry name" value="PPK2-rel_1"/>
</dbReference>
<dbReference type="NCBIfam" id="TIGR03709">
    <property type="entry name" value="PPK2_rel_1"/>
    <property type="match status" value="1"/>
</dbReference>
<dbReference type="PANTHER" id="PTHR34383:SF3">
    <property type="entry name" value="POLYPHOSPHATE:AMP PHOSPHOTRANSFERASE"/>
    <property type="match status" value="1"/>
</dbReference>
<dbReference type="PIRSF" id="PIRSF028756">
    <property type="entry name" value="PPK2_prd"/>
    <property type="match status" value="1"/>
</dbReference>
<evidence type="ECO:0000259" key="4">
    <source>
        <dbReference type="Pfam" id="PF03976"/>
    </source>
</evidence>
<dbReference type="Proteomes" id="UP000595095">
    <property type="component" value="Chromosome"/>
</dbReference>
<dbReference type="InterPro" id="IPR016898">
    <property type="entry name" value="Polyphosphate_phosphotransfera"/>
</dbReference>
<dbReference type="AlphaFoldDB" id="A0A7S9HE11"/>
<evidence type="ECO:0000256" key="3">
    <source>
        <dbReference type="ARBA" id="ARBA00022777"/>
    </source>
</evidence>
<gene>
    <name evidence="5" type="ORF">IT774_02815</name>
</gene>
<dbReference type="Pfam" id="PF03976">
    <property type="entry name" value="PPK2"/>
    <property type="match status" value="1"/>
</dbReference>
<dbReference type="GO" id="GO:0008976">
    <property type="term" value="F:polyphosphate kinase activity"/>
    <property type="evidence" value="ECO:0007669"/>
    <property type="project" value="InterPro"/>
</dbReference>
<accession>A0A7S9HE11</accession>
<keyword evidence="6" id="KW-1185">Reference proteome</keyword>
<sequence>MNWSKKFRVKPGATVKLNQIDASYTEPYDCGEQSVSELTASNEQISASQYQMYAEHKRSLLICLQGRDASGKDGVINHVFAAMNPQGCNVHSFKVPSHRESEHDFLWRYHQATPRQGYVAIFNRSHYEEVLVVRVHNLVSKKLWTSRYQQINEFERLLHANGTHILKFYLHIDKSEQLARFKRRLEDPNRHWKISESDYTERDHWSAYTNAFEEALMRCSTAHAPWFIIPANHKWFRDLAVSNIVRETLQAMNMQFPAPTVDIEELRKRYHQAL</sequence>
<dbReference type="InterPro" id="IPR027417">
    <property type="entry name" value="P-loop_NTPase"/>
</dbReference>
<dbReference type="Gene3D" id="3.40.50.300">
    <property type="entry name" value="P-loop containing nucleotide triphosphate hydrolases"/>
    <property type="match status" value="1"/>
</dbReference>
<dbReference type="PANTHER" id="PTHR34383">
    <property type="entry name" value="POLYPHOSPHATE:AMP PHOSPHOTRANSFERASE-RELATED"/>
    <property type="match status" value="1"/>
</dbReference>
<feature type="domain" description="Polyphosphate kinase-2-related" evidence="4">
    <location>
        <begin position="36"/>
        <end position="255"/>
    </location>
</feature>
<keyword evidence="3 5" id="KW-0418">Kinase</keyword>
<dbReference type="KEGG" id="smaa:IT774_02815"/>
<dbReference type="RefSeq" id="WP_195811243.1">
    <property type="nucleotide sequence ID" value="NZ_CP064795.1"/>
</dbReference>
<evidence type="ECO:0000313" key="5">
    <source>
        <dbReference type="EMBL" id="QPG06166.1"/>
    </source>
</evidence>
<dbReference type="GO" id="GO:0006797">
    <property type="term" value="P:polyphosphate metabolic process"/>
    <property type="evidence" value="ECO:0007669"/>
    <property type="project" value="InterPro"/>
</dbReference>
<reference evidence="5 6" key="1">
    <citation type="submission" date="2020-11" db="EMBL/GenBank/DDBJ databases">
        <title>Complete genome sequence for Salinimonas sp. strain G2-b.</title>
        <authorList>
            <person name="Park S.-J."/>
        </authorList>
    </citation>
    <scope>NUCLEOTIDE SEQUENCE [LARGE SCALE GENOMIC DNA]</scope>
    <source>
        <strain evidence="5 6">G2-b</strain>
    </source>
</reference>